<keyword evidence="5" id="KW-0472">Membrane</keyword>
<evidence type="ECO:0000259" key="7">
    <source>
        <dbReference type="PROSITE" id="PS50885"/>
    </source>
</evidence>
<dbReference type="Gene3D" id="1.10.287.950">
    <property type="entry name" value="Methyl-accepting chemotaxis protein"/>
    <property type="match status" value="1"/>
</dbReference>
<dbReference type="CDD" id="cd06225">
    <property type="entry name" value="HAMP"/>
    <property type="match status" value="1"/>
</dbReference>
<keyword evidence="5" id="KW-1133">Transmembrane helix</keyword>
<evidence type="ECO:0000256" key="4">
    <source>
        <dbReference type="SAM" id="Coils"/>
    </source>
</evidence>
<comment type="caution">
    <text evidence="8">The sequence shown here is derived from an EMBL/GenBank/DDBJ whole genome shotgun (WGS) entry which is preliminary data.</text>
</comment>
<evidence type="ECO:0000256" key="5">
    <source>
        <dbReference type="SAM" id="Phobius"/>
    </source>
</evidence>
<dbReference type="Pfam" id="PF00015">
    <property type="entry name" value="MCPsignal"/>
    <property type="match status" value="1"/>
</dbReference>
<dbReference type="PROSITE" id="PS50111">
    <property type="entry name" value="CHEMOTAXIS_TRANSDUC_2"/>
    <property type="match status" value="1"/>
</dbReference>
<feature type="coiled-coil region" evidence="4">
    <location>
        <begin position="301"/>
        <end position="328"/>
    </location>
</feature>
<evidence type="ECO:0000259" key="6">
    <source>
        <dbReference type="PROSITE" id="PS50111"/>
    </source>
</evidence>
<keyword evidence="1 3" id="KW-0807">Transducer</keyword>
<dbReference type="SMART" id="SM00283">
    <property type="entry name" value="MA"/>
    <property type="match status" value="1"/>
</dbReference>
<dbReference type="InterPro" id="IPR003660">
    <property type="entry name" value="HAMP_dom"/>
</dbReference>
<feature type="transmembrane region" description="Helical" evidence="5">
    <location>
        <begin position="21"/>
        <end position="42"/>
    </location>
</feature>
<dbReference type="EMBL" id="JAPWGY010000015">
    <property type="protein sequence ID" value="MCZ4283048.1"/>
    <property type="molecule type" value="Genomic_DNA"/>
</dbReference>
<evidence type="ECO:0000313" key="8">
    <source>
        <dbReference type="EMBL" id="MCZ4283048.1"/>
    </source>
</evidence>
<accession>A0ABT4LPJ6</accession>
<reference evidence="8" key="1">
    <citation type="submission" date="2022-12" db="EMBL/GenBank/DDBJ databases">
        <title>Bacterial isolates from different developmental stages of Nematostella vectensis.</title>
        <authorList>
            <person name="Fraune S."/>
        </authorList>
    </citation>
    <scope>NUCLEOTIDE SEQUENCE</scope>
    <source>
        <strain evidence="8">G21630-S1</strain>
    </source>
</reference>
<evidence type="ECO:0000256" key="3">
    <source>
        <dbReference type="PROSITE-ProRule" id="PRU00284"/>
    </source>
</evidence>
<feature type="transmembrane region" description="Helical" evidence="5">
    <location>
        <begin position="233"/>
        <end position="256"/>
    </location>
</feature>
<sequence>MFRTVEDEDYMFAMIRARIDIKLLLTLISVLVPLMVLLVGAYDQLIKQIMEKEDDRAELLRSVNQSLRMEIIDLQNEYLSISGFLELDALRAVESWAAQEGVMPLEHKGRDALLLRYKKRNQRRDLGKRGVLLVDQIDGVSAVSYGVFLAGEFQNRVRELRFSTLTLDELTQKINRITAENTGADALILKVSQLKGQLANKSLEAELKRVAFLADVDEIKQMDRDVELFAEQAILVVAILGLAAILLVLGVIYAVGRKLVTGSLVRLQAASRAIAEGESVTLAEVTRLDEIGSLARGLVRFQEARDEARVLRDENEAQRLRIQLAMEERLTLVASQLESGMNSSVRDVSVHADTLMTMSDQLQNFASSASLRAGEATDLAGVNARMAGEVMELSRNLLSCSEEMTSAVQHQRDLTLLATGETRNANATVHRLHETAVQVEGIVDIIQKIAAQTNLLALNATIEASRAGAAGAGFAVVAGEVKKLSAETSRATEAIAQRVRAICEVSQETATNIRQVEGRIEEVEQSMHGVVQLFDVQSNAANTIARYVEDSLENANRVSGSSTAMQEASHTTGNATKQLYEASTHIKNALSHMRDDLMNIMRAASSPI</sequence>
<organism evidence="8 9">
    <name type="scientific">Kiloniella laminariae</name>
    <dbReference type="NCBI Taxonomy" id="454162"/>
    <lineage>
        <taxon>Bacteria</taxon>
        <taxon>Pseudomonadati</taxon>
        <taxon>Pseudomonadota</taxon>
        <taxon>Alphaproteobacteria</taxon>
        <taxon>Rhodospirillales</taxon>
        <taxon>Kiloniellaceae</taxon>
        <taxon>Kiloniella</taxon>
    </lineage>
</organism>
<name>A0ABT4LPJ6_9PROT</name>
<dbReference type="PANTHER" id="PTHR32089">
    <property type="entry name" value="METHYL-ACCEPTING CHEMOTAXIS PROTEIN MCPB"/>
    <property type="match status" value="1"/>
</dbReference>
<dbReference type="Proteomes" id="UP001069802">
    <property type="component" value="Unassembled WGS sequence"/>
</dbReference>
<feature type="coiled-coil region" evidence="4">
    <location>
        <begin position="42"/>
        <end position="77"/>
    </location>
</feature>
<comment type="similarity">
    <text evidence="2">Belongs to the methyl-accepting chemotaxis (MCP) protein family.</text>
</comment>
<dbReference type="SUPFAM" id="SSF58104">
    <property type="entry name" value="Methyl-accepting chemotaxis protein (MCP) signaling domain"/>
    <property type="match status" value="1"/>
</dbReference>
<evidence type="ECO:0000256" key="2">
    <source>
        <dbReference type="ARBA" id="ARBA00029447"/>
    </source>
</evidence>
<feature type="domain" description="Methyl-accepting transducer" evidence="6">
    <location>
        <begin position="326"/>
        <end position="576"/>
    </location>
</feature>
<dbReference type="Pfam" id="PF00672">
    <property type="entry name" value="HAMP"/>
    <property type="match status" value="1"/>
</dbReference>
<keyword evidence="9" id="KW-1185">Reference proteome</keyword>
<feature type="domain" description="HAMP" evidence="7">
    <location>
        <begin position="258"/>
        <end position="310"/>
    </location>
</feature>
<evidence type="ECO:0000313" key="9">
    <source>
        <dbReference type="Proteomes" id="UP001069802"/>
    </source>
</evidence>
<dbReference type="InterPro" id="IPR004089">
    <property type="entry name" value="MCPsignal_dom"/>
</dbReference>
<evidence type="ECO:0000256" key="1">
    <source>
        <dbReference type="ARBA" id="ARBA00023224"/>
    </source>
</evidence>
<dbReference type="PROSITE" id="PS50885">
    <property type="entry name" value="HAMP"/>
    <property type="match status" value="1"/>
</dbReference>
<protein>
    <submittedName>
        <fullName evidence="8">Methyl-accepting chemotaxis protein</fullName>
    </submittedName>
</protein>
<keyword evidence="5" id="KW-0812">Transmembrane</keyword>
<proteinExistence type="inferred from homology"/>
<gene>
    <name evidence="8" type="ORF">O4H49_19850</name>
</gene>
<dbReference type="RefSeq" id="WP_269425168.1">
    <property type="nucleotide sequence ID" value="NZ_JAPWGY010000015.1"/>
</dbReference>
<dbReference type="Gene3D" id="6.10.340.10">
    <property type="match status" value="1"/>
</dbReference>
<dbReference type="PANTHER" id="PTHR32089:SF112">
    <property type="entry name" value="LYSOZYME-LIKE PROTEIN-RELATED"/>
    <property type="match status" value="1"/>
</dbReference>
<keyword evidence="4" id="KW-0175">Coiled coil</keyword>